<dbReference type="Pfam" id="PF14106">
    <property type="entry name" value="DUF4279"/>
    <property type="match status" value="1"/>
</dbReference>
<keyword evidence="2" id="KW-1185">Reference proteome</keyword>
<dbReference type="Proteomes" id="UP000831963">
    <property type="component" value="Chromosome"/>
</dbReference>
<proteinExistence type="predicted"/>
<gene>
    <name evidence="1" type="ORF">KV396_09850</name>
</gene>
<reference evidence="1 2" key="1">
    <citation type="submission" date="2021-06" db="EMBL/GenBank/DDBJ databases">
        <title>Genome-based taxonomic framework of Microbacterium strains isolated from marine environment, the description of four new species and reclassification of four preexisting species.</title>
        <authorList>
            <person name="Lee S.D."/>
            <person name="Kim S.-M."/>
            <person name="Byeon Y.-S."/>
            <person name="Yang H.L."/>
            <person name="Kim I.S."/>
        </authorList>
    </citation>
    <scope>NUCLEOTIDE SEQUENCE [LARGE SCALE GENOMIC DNA]</scope>
    <source>
        <strain evidence="1 2">SSW1-36</strain>
    </source>
</reference>
<dbReference type="EMBL" id="CP078077">
    <property type="protein sequence ID" value="UPL14763.1"/>
    <property type="molecule type" value="Genomic_DNA"/>
</dbReference>
<name>A0ABY4IPX9_9MICO</name>
<protein>
    <submittedName>
        <fullName evidence="1">DUF4279 domain-containing protein</fullName>
    </submittedName>
</protein>
<evidence type="ECO:0000313" key="2">
    <source>
        <dbReference type="Proteomes" id="UP000831963"/>
    </source>
</evidence>
<organism evidence="1 2">
    <name type="scientific">Microbacterium galbinum</name>
    <dbReference type="NCBI Taxonomy" id="2851646"/>
    <lineage>
        <taxon>Bacteria</taxon>
        <taxon>Bacillati</taxon>
        <taxon>Actinomycetota</taxon>
        <taxon>Actinomycetes</taxon>
        <taxon>Micrococcales</taxon>
        <taxon>Microbacteriaceae</taxon>
        <taxon>Microbacterium</taxon>
    </lineage>
</organism>
<dbReference type="InterPro" id="IPR025459">
    <property type="entry name" value="DUF4279"/>
</dbReference>
<accession>A0ABY4IPX9</accession>
<evidence type="ECO:0000313" key="1">
    <source>
        <dbReference type="EMBL" id="UPL14763.1"/>
    </source>
</evidence>
<sequence>MARMIQSGLASFVVRSMETPLASITEVLGIQPTGVIPRGTVLRSGRVQECNVWCIDSDRMDNTEDDRTGTVALRWLLDACRPVAGRVPLLPADCETCIWWTADSDSAQGGFVLPAELMAQVAALGVDLYTTVNLDDRTDAEREANA</sequence>